<dbReference type="Proteomes" id="UP000324222">
    <property type="component" value="Unassembled WGS sequence"/>
</dbReference>
<evidence type="ECO:0000256" key="1">
    <source>
        <dbReference type="SAM" id="MobiDB-lite"/>
    </source>
</evidence>
<reference evidence="2 3" key="1">
    <citation type="submission" date="2019-05" db="EMBL/GenBank/DDBJ databases">
        <title>Another draft genome of Portunus trituberculatus and its Hox gene families provides insights of decapod evolution.</title>
        <authorList>
            <person name="Jeong J.-H."/>
            <person name="Song I."/>
            <person name="Kim S."/>
            <person name="Choi T."/>
            <person name="Kim D."/>
            <person name="Ryu S."/>
            <person name="Kim W."/>
        </authorList>
    </citation>
    <scope>NUCLEOTIDE SEQUENCE [LARGE SCALE GENOMIC DNA]</scope>
    <source>
        <tissue evidence="2">Muscle</tissue>
    </source>
</reference>
<dbReference type="AlphaFoldDB" id="A0A5B7CW51"/>
<comment type="caution">
    <text evidence="2">The sequence shown here is derived from an EMBL/GenBank/DDBJ whole genome shotgun (WGS) entry which is preliminary data.</text>
</comment>
<feature type="region of interest" description="Disordered" evidence="1">
    <location>
        <begin position="96"/>
        <end position="125"/>
    </location>
</feature>
<feature type="compositionally biased region" description="Basic residues" evidence="1">
    <location>
        <begin position="97"/>
        <end position="108"/>
    </location>
</feature>
<keyword evidence="3" id="KW-1185">Reference proteome</keyword>
<dbReference type="EMBL" id="VSRR010000294">
    <property type="protein sequence ID" value="MPC13610.1"/>
    <property type="molecule type" value="Genomic_DNA"/>
</dbReference>
<evidence type="ECO:0000313" key="2">
    <source>
        <dbReference type="EMBL" id="MPC13610.1"/>
    </source>
</evidence>
<name>A0A5B7CW51_PORTR</name>
<protein>
    <submittedName>
        <fullName evidence="2">Uncharacterized protein</fullName>
    </submittedName>
</protein>
<accession>A0A5B7CW51</accession>
<gene>
    <name evidence="2" type="ORF">E2C01_006350</name>
</gene>
<feature type="compositionally biased region" description="Basic and acidic residues" evidence="1">
    <location>
        <begin position="109"/>
        <end position="125"/>
    </location>
</feature>
<sequence length="125" mass="13660">MWSVMVVAAKESEFPADFVDVTHYGVVTRGAAVSMARGCYTSRQHRQGRCVALSANHNAAGLFSRGHHAVSVLPTILSLPFLESIGIMDWPTVKPVKGNKKRLNKKTHRDASGRTGSRELAKRMG</sequence>
<proteinExistence type="predicted"/>
<organism evidence="2 3">
    <name type="scientific">Portunus trituberculatus</name>
    <name type="common">Swimming crab</name>
    <name type="synonym">Neptunus trituberculatus</name>
    <dbReference type="NCBI Taxonomy" id="210409"/>
    <lineage>
        <taxon>Eukaryota</taxon>
        <taxon>Metazoa</taxon>
        <taxon>Ecdysozoa</taxon>
        <taxon>Arthropoda</taxon>
        <taxon>Crustacea</taxon>
        <taxon>Multicrustacea</taxon>
        <taxon>Malacostraca</taxon>
        <taxon>Eumalacostraca</taxon>
        <taxon>Eucarida</taxon>
        <taxon>Decapoda</taxon>
        <taxon>Pleocyemata</taxon>
        <taxon>Brachyura</taxon>
        <taxon>Eubrachyura</taxon>
        <taxon>Portunoidea</taxon>
        <taxon>Portunidae</taxon>
        <taxon>Portuninae</taxon>
        <taxon>Portunus</taxon>
    </lineage>
</organism>
<evidence type="ECO:0000313" key="3">
    <source>
        <dbReference type="Proteomes" id="UP000324222"/>
    </source>
</evidence>